<evidence type="ECO:0000313" key="1">
    <source>
        <dbReference type="EMBL" id="ONH85076.1"/>
    </source>
</evidence>
<organism evidence="1 2">
    <name type="scientific">Roseomonas mucosa</name>
    <dbReference type="NCBI Taxonomy" id="207340"/>
    <lineage>
        <taxon>Bacteria</taxon>
        <taxon>Pseudomonadati</taxon>
        <taxon>Pseudomonadota</taxon>
        <taxon>Alphaproteobacteria</taxon>
        <taxon>Acetobacterales</taxon>
        <taxon>Roseomonadaceae</taxon>
        <taxon>Roseomonas</taxon>
    </lineage>
</organism>
<accession>A0A1S8D9K6</accession>
<evidence type="ECO:0000313" key="2">
    <source>
        <dbReference type="Proteomes" id="UP000054844"/>
    </source>
</evidence>
<dbReference type="EMBL" id="LLWF02000001">
    <property type="protein sequence ID" value="ONH85076.1"/>
    <property type="molecule type" value="Genomic_DNA"/>
</dbReference>
<dbReference type="STRING" id="207340.APZ41_000365"/>
<dbReference type="AlphaFoldDB" id="A0A1S8D9K6"/>
<keyword evidence="2" id="KW-1185">Reference proteome</keyword>
<dbReference type="RefSeq" id="WP_058389857.1">
    <property type="nucleotide sequence ID" value="NZ_CP025061.1"/>
</dbReference>
<comment type="caution">
    <text evidence="1">The sequence shown here is derived from an EMBL/GenBank/DDBJ whole genome shotgun (WGS) entry which is preliminary data.</text>
</comment>
<reference evidence="1" key="1">
    <citation type="submission" date="2016-12" db="EMBL/GenBank/DDBJ databases">
        <title>Draft genome sequence of Roseomonas mucosa strain AU37, isolated from a peripheral intravenous catheter.</title>
        <authorList>
            <person name="Choudhury M.A."/>
            <person name="Sidjabat H.E."/>
            <person name="Wailan A.M."/>
            <person name="Zhang L."/>
            <person name="Marsh N.M."/>
            <person name="Rickard C.M."/>
            <person name="Davies M."/>
            <person name="Mcmillan D.J."/>
        </authorList>
    </citation>
    <scope>NUCLEOTIDE SEQUENCE [LARGE SCALE GENOMIC DNA]</scope>
    <source>
        <strain evidence="1">AU37</strain>
    </source>
</reference>
<gene>
    <name evidence="1" type="ORF">APZ41_000365</name>
</gene>
<protein>
    <submittedName>
        <fullName evidence="1">Uncharacterized protein</fullName>
    </submittedName>
</protein>
<proteinExistence type="predicted"/>
<sequence>MSHFPFLRPSAEDELRTALDFLDSALRASRHAARRHHVAKAIERLASAHYLLGHPEDREQEALAVPSGAGVRPA</sequence>
<dbReference type="Proteomes" id="UP000054844">
    <property type="component" value="Unassembled WGS sequence"/>
</dbReference>
<name>A0A1S8D9K6_9PROT</name>